<dbReference type="Proteomes" id="UP000199024">
    <property type="component" value="Unassembled WGS sequence"/>
</dbReference>
<name>A0A1I6LDZ9_9BACT</name>
<keyword evidence="7" id="KW-0653">Protein transport</keyword>
<dbReference type="EMBL" id="FOZL01000001">
    <property type="protein sequence ID" value="SFS01646.1"/>
    <property type="molecule type" value="Genomic_DNA"/>
</dbReference>
<evidence type="ECO:0000256" key="6">
    <source>
        <dbReference type="ARBA" id="ARBA00023136"/>
    </source>
</evidence>
<gene>
    <name evidence="9" type="ORF">SAMN05421771_0600</name>
</gene>
<organism evidence="9 10">
    <name type="scientific">Granulicella pectinivorans</name>
    <dbReference type="NCBI Taxonomy" id="474950"/>
    <lineage>
        <taxon>Bacteria</taxon>
        <taxon>Pseudomonadati</taxon>
        <taxon>Acidobacteriota</taxon>
        <taxon>Terriglobia</taxon>
        <taxon>Terriglobales</taxon>
        <taxon>Acidobacteriaceae</taxon>
        <taxon>Granulicella</taxon>
    </lineage>
</organism>
<sequence>MLWEAPVSVSKSSDVNGCISPVTRSRELPVGRILLTHSLELCTEVAMSMHASGNGGSVSEINVTPLIDVLLVLLIIFMVIVPVAPKGLAAEALQPSKHEEPLGPSDPIVVSVLSRPDGAVSYEINGAAFSKNSIEAKLAEVFATRAEKQMFVKGDADLDFTKIAEVIDDAHRAGVDQIGIITPGSEASR</sequence>
<comment type="similarity">
    <text evidence="2 7">Belongs to the ExbD/TolR family.</text>
</comment>
<dbReference type="Gene3D" id="3.30.420.270">
    <property type="match status" value="1"/>
</dbReference>
<evidence type="ECO:0000256" key="2">
    <source>
        <dbReference type="ARBA" id="ARBA00005811"/>
    </source>
</evidence>
<evidence type="ECO:0000256" key="4">
    <source>
        <dbReference type="ARBA" id="ARBA00022692"/>
    </source>
</evidence>
<dbReference type="GO" id="GO:0015031">
    <property type="term" value="P:protein transport"/>
    <property type="evidence" value="ECO:0007669"/>
    <property type="project" value="UniProtKB-KW"/>
</dbReference>
<keyword evidence="10" id="KW-1185">Reference proteome</keyword>
<dbReference type="PANTHER" id="PTHR30558:SF7">
    <property type="entry name" value="TOL-PAL SYSTEM PROTEIN TOLR"/>
    <property type="match status" value="1"/>
</dbReference>
<evidence type="ECO:0000256" key="1">
    <source>
        <dbReference type="ARBA" id="ARBA00004162"/>
    </source>
</evidence>
<evidence type="ECO:0000256" key="3">
    <source>
        <dbReference type="ARBA" id="ARBA00022475"/>
    </source>
</evidence>
<dbReference type="STRING" id="474950.SAMN05421771_0600"/>
<evidence type="ECO:0000256" key="7">
    <source>
        <dbReference type="RuleBase" id="RU003879"/>
    </source>
</evidence>
<protein>
    <submittedName>
        <fullName evidence="9">Biopolymer transport protein ExbD/biopolymer transport protein TolR</fullName>
    </submittedName>
</protein>
<evidence type="ECO:0000256" key="5">
    <source>
        <dbReference type="ARBA" id="ARBA00022989"/>
    </source>
</evidence>
<proteinExistence type="inferred from homology"/>
<dbReference type="PANTHER" id="PTHR30558">
    <property type="entry name" value="EXBD MEMBRANE COMPONENT OF PMF-DRIVEN MACROMOLECULE IMPORT SYSTEM"/>
    <property type="match status" value="1"/>
</dbReference>
<feature type="transmembrane region" description="Helical" evidence="8">
    <location>
        <begin position="66"/>
        <end position="84"/>
    </location>
</feature>
<keyword evidence="4 7" id="KW-0812">Transmembrane</keyword>
<keyword evidence="7" id="KW-0813">Transport</keyword>
<dbReference type="Pfam" id="PF02472">
    <property type="entry name" value="ExbD"/>
    <property type="match status" value="1"/>
</dbReference>
<keyword evidence="3" id="KW-1003">Cell membrane</keyword>
<dbReference type="InterPro" id="IPR003400">
    <property type="entry name" value="ExbD"/>
</dbReference>
<keyword evidence="5 8" id="KW-1133">Transmembrane helix</keyword>
<keyword evidence="6 8" id="KW-0472">Membrane</keyword>
<comment type="subcellular location">
    <subcellularLocation>
        <location evidence="1">Cell membrane</location>
        <topology evidence="1">Single-pass membrane protein</topology>
    </subcellularLocation>
    <subcellularLocation>
        <location evidence="7">Cell membrane</location>
        <topology evidence="7">Single-pass type II membrane protein</topology>
    </subcellularLocation>
</comment>
<dbReference type="GO" id="GO:0022857">
    <property type="term" value="F:transmembrane transporter activity"/>
    <property type="evidence" value="ECO:0007669"/>
    <property type="project" value="InterPro"/>
</dbReference>
<dbReference type="AlphaFoldDB" id="A0A1I6LDZ9"/>
<evidence type="ECO:0000313" key="9">
    <source>
        <dbReference type="EMBL" id="SFS01646.1"/>
    </source>
</evidence>
<evidence type="ECO:0000313" key="10">
    <source>
        <dbReference type="Proteomes" id="UP000199024"/>
    </source>
</evidence>
<dbReference type="GO" id="GO:0005886">
    <property type="term" value="C:plasma membrane"/>
    <property type="evidence" value="ECO:0007669"/>
    <property type="project" value="UniProtKB-SubCell"/>
</dbReference>
<reference evidence="9 10" key="1">
    <citation type="submission" date="2016-10" db="EMBL/GenBank/DDBJ databases">
        <authorList>
            <person name="de Groot N.N."/>
        </authorList>
    </citation>
    <scope>NUCLEOTIDE SEQUENCE [LARGE SCALE GENOMIC DNA]</scope>
    <source>
        <strain evidence="9 10">DSM 21001</strain>
    </source>
</reference>
<evidence type="ECO:0000256" key="8">
    <source>
        <dbReference type="SAM" id="Phobius"/>
    </source>
</evidence>
<accession>A0A1I6LDZ9</accession>